<name>A0A560K6Y5_9PROT</name>
<reference evidence="1 2" key="1">
    <citation type="submission" date="2019-06" db="EMBL/GenBank/DDBJ databases">
        <title>Genomic Encyclopedia of Type Strains, Phase IV (KMG-V): Genome sequencing to study the core and pangenomes of soil and plant-associated prokaryotes.</title>
        <authorList>
            <person name="Whitman W."/>
        </authorList>
    </citation>
    <scope>NUCLEOTIDE SEQUENCE [LARGE SCALE GENOMIC DNA]</scope>
    <source>
        <strain evidence="1 2">BR 12005</strain>
    </source>
</reference>
<proteinExistence type="predicted"/>
<protein>
    <recommendedName>
        <fullName evidence="3">HEPN domain-containing protein</fullName>
    </recommendedName>
</protein>
<evidence type="ECO:0008006" key="3">
    <source>
        <dbReference type="Google" id="ProtNLM"/>
    </source>
</evidence>
<organism evidence="1 2">
    <name type="scientific">Nitrospirillum amazonense</name>
    <dbReference type="NCBI Taxonomy" id="28077"/>
    <lineage>
        <taxon>Bacteria</taxon>
        <taxon>Pseudomonadati</taxon>
        <taxon>Pseudomonadota</taxon>
        <taxon>Alphaproteobacteria</taxon>
        <taxon>Rhodospirillales</taxon>
        <taxon>Azospirillaceae</taxon>
        <taxon>Nitrospirillum</taxon>
    </lineage>
</organism>
<dbReference type="AlphaFoldDB" id="A0A560K6Y5"/>
<comment type="caution">
    <text evidence="1">The sequence shown here is derived from an EMBL/GenBank/DDBJ whole genome shotgun (WGS) entry which is preliminary data.</text>
</comment>
<evidence type="ECO:0000313" key="1">
    <source>
        <dbReference type="EMBL" id="TWB77584.1"/>
    </source>
</evidence>
<dbReference type="Proteomes" id="UP000320516">
    <property type="component" value="Unassembled WGS sequence"/>
</dbReference>
<gene>
    <name evidence="1" type="ORF">FBZ87_103402</name>
</gene>
<dbReference type="Gene3D" id="1.20.120.330">
    <property type="entry name" value="Nucleotidyltransferases domain 2"/>
    <property type="match status" value="1"/>
</dbReference>
<evidence type="ECO:0000313" key="2">
    <source>
        <dbReference type="Proteomes" id="UP000320516"/>
    </source>
</evidence>
<sequence length="88" mass="9831">MRHVPSFEHTGKIAKTHNGVQTEFLRLTKDDQRLAPEMRIFLSQAYNLKAIADYETGPDAEVGSQRAAQAVEGAKLFVVQVISLIETF</sequence>
<dbReference type="EMBL" id="VITV01000003">
    <property type="protein sequence ID" value="TWB77584.1"/>
    <property type="molecule type" value="Genomic_DNA"/>
</dbReference>
<accession>A0A560K6Y5</accession>